<evidence type="ECO:0000256" key="1">
    <source>
        <dbReference type="SAM" id="MobiDB-lite"/>
    </source>
</evidence>
<feature type="compositionally biased region" description="Low complexity" evidence="1">
    <location>
        <begin position="650"/>
        <end position="660"/>
    </location>
</feature>
<reference evidence="2" key="1">
    <citation type="submission" date="2021-01" db="EMBL/GenBank/DDBJ databases">
        <authorList>
            <person name="Corre E."/>
            <person name="Pelletier E."/>
            <person name="Niang G."/>
            <person name="Scheremetjew M."/>
            <person name="Finn R."/>
            <person name="Kale V."/>
            <person name="Holt S."/>
            <person name="Cochrane G."/>
            <person name="Meng A."/>
            <person name="Brown T."/>
            <person name="Cohen L."/>
        </authorList>
    </citation>
    <scope>NUCLEOTIDE SEQUENCE</scope>
    <source>
        <strain evidence="2">NIES-2562</strain>
    </source>
</reference>
<name>A0A7S3D063_9EUKA</name>
<evidence type="ECO:0008006" key="3">
    <source>
        <dbReference type="Google" id="ProtNLM"/>
    </source>
</evidence>
<proteinExistence type="predicted"/>
<accession>A0A7S3D063</accession>
<dbReference type="PANTHER" id="PTHR46656:SF3">
    <property type="entry name" value="PUTATIVE-RELATED"/>
    <property type="match status" value="1"/>
</dbReference>
<dbReference type="EMBL" id="HBIB01007529">
    <property type="protein sequence ID" value="CAE0242496.1"/>
    <property type="molecule type" value="Transcribed_RNA"/>
</dbReference>
<dbReference type="CDD" id="cd03801">
    <property type="entry name" value="GT4_PimA-like"/>
    <property type="match status" value="1"/>
</dbReference>
<dbReference type="AlphaFoldDB" id="A0A7S3D063"/>
<dbReference type="Gene3D" id="3.40.50.2000">
    <property type="entry name" value="Glycogen Phosphorylase B"/>
    <property type="match status" value="1"/>
</dbReference>
<protein>
    <recommendedName>
        <fullName evidence="3">Glycosyl transferase family 1 domain-containing protein</fullName>
    </recommendedName>
</protein>
<dbReference type="Pfam" id="PF13692">
    <property type="entry name" value="Glyco_trans_1_4"/>
    <property type="match status" value="1"/>
</dbReference>
<sequence>MVVWNMECHSGSVLGLTLEALTFLSALEGTVLTRAFVVDENTFLSCLRNTLLPHFPLSIAARLDRMVHVMPPFRQLRHYPCHLKQPLSAGKAKSYLDSGEQEQYMHDLVHYCDKDVADRDSSMQSKRQGEGRIVVVHHRDAGRYSMFRQGVEEMMQSLFSSHFVRRQTAVLQMSAYANELVREIASSIDKGEDKRQEDGTPMVTSSMMEKYKQADRVRVYIDYVKHILRAKDSAGTDIISNDVKHVVRTMYETDSFPQDWMEAFKDPSLEQVWVPSTFNARTFSKGGCPRHLLHLLPEAVDIFHYSKEGVEREREELVTILPLWRKRSTSAESRDFGFHFLSTFKFEDRKGWKPLLDGFLSRFKRGDNAHLHLRTSLSFRDKSDLNLQIGSRFGVDVVRLDVNELPARVVVESDFVHFSDMPSFLLQFDAVVQPSHGEGWGLPIVESMALGLPVVTTHASGPLDYLDEANAFLVGSEDEVESASAPFPVGHKWAKVSEEDVGQRMEEMMLDEKERQAKAQRGEERIRALYSVNNVRRAVVDRLRRVLPAIEESKQEENSKASSHFACVSLSDNMRGMLESMFESKIGKGSVLTLERCARWGSVAIAEEYLRTLYPLLSFSEIDGASKLLFAHAIHSCSKDDSSQPENQNSSRLKSVLSSSDTIDVNSEGIGREYLMVQQRDGTGVVEDGDDEWHIV</sequence>
<organism evidence="2">
    <name type="scientific">Palpitomonas bilix</name>
    <dbReference type="NCBI Taxonomy" id="652834"/>
    <lineage>
        <taxon>Eukaryota</taxon>
        <taxon>Eukaryota incertae sedis</taxon>
    </lineage>
</organism>
<dbReference type="SUPFAM" id="SSF53756">
    <property type="entry name" value="UDP-Glycosyltransferase/glycogen phosphorylase"/>
    <property type="match status" value="1"/>
</dbReference>
<gene>
    <name evidence="2" type="ORF">PBIL07802_LOCUS4661</name>
</gene>
<feature type="region of interest" description="Disordered" evidence="1">
    <location>
        <begin position="639"/>
        <end position="660"/>
    </location>
</feature>
<dbReference type="PANTHER" id="PTHR46656">
    <property type="entry name" value="PUTATIVE-RELATED"/>
    <property type="match status" value="1"/>
</dbReference>
<evidence type="ECO:0000313" key="2">
    <source>
        <dbReference type="EMBL" id="CAE0242496.1"/>
    </source>
</evidence>